<proteinExistence type="predicted"/>
<dbReference type="Pfam" id="PF03929">
    <property type="entry name" value="PepSY_TM"/>
    <property type="match status" value="1"/>
</dbReference>
<evidence type="ECO:0000256" key="2">
    <source>
        <dbReference type="SAM" id="Phobius"/>
    </source>
</evidence>
<feature type="transmembrane region" description="Helical" evidence="2">
    <location>
        <begin position="356"/>
        <end position="381"/>
    </location>
</feature>
<keyword evidence="2" id="KW-0812">Transmembrane</keyword>
<dbReference type="RefSeq" id="WP_246347963.1">
    <property type="nucleotide sequence ID" value="NZ_JACIEP010000001.1"/>
</dbReference>
<keyword evidence="2" id="KW-1133">Transmembrane helix</keyword>
<dbReference type="PANTHER" id="PTHR34219:SF3">
    <property type="entry name" value="BLL7967 PROTEIN"/>
    <property type="match status" value="1"/>
</dbReference>
<name>A0A840CEV0_9BACT</name>
<feature type="transmembrane region" description="Helical" evidence="2">
    <location>
        <begin position="28"/>
        <end position="49"/>
    </location>
</feature>
<keyword evidence="2" id="KW-0472">Membrane</keyword>
<evidence type="ECO:0000256" key="1">
    <source>
        <dbReference type="SAM" id="MobiDB-lite"/>
    </source>
</evidence>
<feature type="compositionally biased region" description="Gly residues" evidence="1">
    <location>
        <begin position="244"/>
        <end position="262"/>
    </location>
</feature>
<feature type="region of interest" description="Disordered" evidence="1">
    <location>
        <begin position="243"/>
        <end position="271"/>
    </location>
</feature>
<comment type="caution">
    <text evidence="3">The sequence shown here is derived from an EMBL/GenBank/DDBJ whole genome shotgun (WGS) entry which is preliminary data.</text>
</comment>
<protein>
    <submittedName>
        <fullName evidence="3">Putative iron-regulated membrane protein</fullName>
    </submittedName>
</protein>
<organism evidence="3 4">
    <name type="scientific">Dysgonomonas hofstadii</name>
    <dbReference type="NCBI Taxonomy" id="637886"/>
    <lineage>
        <taxon>Bacteria</taxon>
        <taxon>Pseudomonadati</taxon>
        <taxon>Bacteroidota</taxon>
        <taxon>Bacteroidia</taxon>
        <taxon>Bacteroidales</taxon>
        <taxon>Dysgonomonadaceae</taxon>
        <taxon>Dysgonomonas</taxon>
    </lineage>
</organism>
<dbReference type="Proteomes" id="UP000555103">
    <property type="component" value="Unassembled WGS sequence"/>
</dbReference>
<feature type="transmembrane region" description="Helical" evidence="2">
    <location>
        <begin position="198"/>
        <end position="224"/>
    </location>
</feature>
<gene>
    <name evidence="3" type="ORF">GGR21_000402</name>
</gene>
<dbReference type="InterPro" id="IPR005625">
    <property type="entry name" value="PepSY-ass_TM"/>
</dbReference>
<evidence type="ECO:0000313" key="3">
    <source>
        <dbReference type="EMBL" id="MBB4034517.1"/>
    </source>
</evidence>
<keyword evidence="4" id="KW-1185">Reference proteome</keyword>
<reference evidence="3 4" key="1">
    <citation type="submission" date="2020-08" db="EMBL/GenBank/DDBJ databases">
        <title>Genomic Encyclopedia of Type Strains, Phase IV (KMG-IV): sequencing the most valuable type-strain genomes for metagenomic binning, comparative biology and taxonomic classification.</title>
        <authorList>
            <person name="Goeker M."/>
        </authorList>
    </citation>
    <scope>NUCLEOTIDE SEQUENCE [LARGE SCALE GENOMIC DNA]</scope>
    <source>
        <strain evidence="3 4">DSM 104969</strain>
    </source>
</reference>
<dbReference type="AlphaFoldDB" id="A0A840CEV0"/>
<sequence length="408" mass="46826">MKKFIKHRISYKIKTYYMRIFLKKLHKWLSLPVGIIITIVCLTGAILVFQDEILQAANPSHYFVEEPEGTPIPLEELVPMVNAQLDSNSVAAVQIFDDPKRTYTMTLAEGFRESAFVNQYTGEVTGFYKFRESPFFTIMTLHRWLMDGSRTWGKYTVGISTLIFVFILISGFIVWMPRRINKSRFKIQLRKGTKRMMYDLHNVLGAYACLVLLICALTGMVWSFEWYRNGVFKLFGAEVQQSQGHGGGGQRGGGQRGGGQRGGDGEKKEKPRVNYASWQTAFSTLSASTNYEHIRIQNGTANVHLKSSVTSRAADKYDFDRRSGEITQTTLFKDQEGTTKVWAWVYTLHVGNYWGIWSKIFTCFFSLVGASLPLTGYYIFFIKRKDKKKVRDRKNKRQQQSAKEEVLS</sequence>
<feature type="transmembrane region" description="Helical" evidence="2">
    <location>
        <begin position="155"/>
        <end position="177"/>
    </location>
</feature>
<dbReference type="EMBL" id="JACIEP010000001">
    <property type="protein sequence ID" value="MBB4034517.1"/>
    <property type="molecule type" value="Genomic_DNA"/>
</dbReference>
<accession>A0A840CEV0</accession>
<dbReference type="PANTHER" id="PTHR34219">
    <property type="entry name" value="IRON-REGULATED INNER MEMBRANE PROTEIN-RELATED"/>
    <property type="match status" value="1"/>
</dbReference>
<evidence type="ECO:0000313" key="4">
    <source>
        <dbReference type="Proteomes" id="UP000555103"/>
    </source>
</evidence>